<dbReference type="SMART" id="SM00852">
    <property type="entry name" value="MoCF_biosynth"/>
    <property type="match status" value="1"/>
</dbReference>
<dbReference type="UniPathway" id="UPA00344"/>
<keyword evidence="7 11" id="KW-0479">Metal-binding</keyword>
<dbReference type="Gene3D" id="3.40.980.10">
    <property type="entry name" value="MoaB/Mog-like domain"/>
    <property type="match status" value="1"/>
</dbReference>
<dbReference type="Pfam" id="PF00994">
    <property type="entry name" value="MoCF_biosynth"/>
    <property type="match status" value="1"/>
</dbReference>
<dbReference type="InterPro" id="IPR036425">
    <property type="entry name" value="MoaB/Mog-like_dom_sf"/>
</dbReference>
<name>Q2IKM4_ANADE</name>
<evidence type="ECO:0000256" key="4">
    <source>
        <dbReference type="ARBA" id="ARBA00010763"/>
    </source>
</evidence>
<evidence type="ECO:0000256" key="9">
    <source>
        <dbReference type="ARBA" id="ARBA00023150"/>
    </source>
</evidence>
<dbReference type="HOGENOM" id="CLU_010186_7_0_7"/>
<evidence type="ECO:0000256" key="6">
    <source>
        <dbReference type="ARBA" id="ARBA00022679"/>
    </source>
</evidence>
<feature type="domain" description="MoaB/Mog" evidence="12">
    <location>
        <begin position="178"/>
        <end position="315"/>
    </location>
</feature>
<dbReference type="PANTHER" id="PTHR10192">
    <property type="entry name" value="MOLYBDOPTERIN BIOSYNTHESIS PROTEIN"/>
    <property type="match status" value="1"/>
</dbReference>
<evidence type="ECO:0000256" key="2">
    <source>
        <dbReference type="ARBA" id="ARBA00002901"/>
    </source>
</evidence>
<proteinExistence type="inferred from homology"/>
<evidence type="ECO:0000256" key="10">
    <source>
        <dbReference type="ARBA" id="ARBA00047317"/>
    </source>
</evidence>
<sequence>MLTPETARARILAALSPLAPLPGERVPLADAVGRALAEDLVPGRDLPAFDASTMDGYALRAADARRAGARLPVAFEVYAGRPAAAPLPPGSCCRIFTGAPLPEGADAVEMQEEVRRAGKAAVFRRAAEQGRFVRARGSDLAAGAVAIAAGTVVDPGAVGLAAGIGRAELVVRRRPRVAILPTGDELVPPGSLPGPGELVDSNGLALAAAVREAGGEPILLRPARDEAGSLSAALAAARGADALLTSGGVSVGERDLVRAALERAGARLDFWRVAMRPGKPFAFGLWGTTAVFGLPGNPASTLVTFELFVRPALRALAGLPGSGRVVAVGRLAAAQEKPPELTVYLRCRVRPSGDELVLEPLRTQVSGNLSSTTGHAALAVLPPGRARLARGARVRAILLAADVRHDG</sequence>
<dbReference type="Gene3D" id="2.40.340.10">
    <property type="entry name" value="MoeA, C-terminal, domain IV"/>
    <property type="match status" value="1"/>
</dbReference>
<comment type="pathway">
    <text evidence="3 11">Cofactor biosynthesis; molybdopterin biosynthesis.</text>
</comment>
<protein>
    <recommendedName>
        <fullName evidence="11">Molybdopterin molybdenumtransferase</fullName>
        <ecNumber evidence="11">2.10.1.1</ecNumber>
    </recommendedName>
</protein>
<dbReference type="eggNOG" id="COG0303">
    <property type="taxonomic scope" value="Bacteria"/>
</dbReference>
<dbReference type="AlphaFoldDB" id="Q2IKM4"/>
<evidence type="ECO:0000256" key="1">
    <source>
        <dbReference type="ARBA" id="ARBA00001946"/>
    </source>
</evidence>
<dbReference type="Gene3D" id="2.170.190.11">
    <property type="entry name" value="Molybdopterin biosynthesis moea protein, domain 3"/>
    <property type="match status" value="1"/>
</dbReference>
<dbReference type="PROSITE" id="PS01079">
    <property type="entry name" value="MOCF_BIOSYNTHESIS_2"/>
    <property type="match status" value="1"/>
</dbReference>
<keyword evidence="9 11" id="KW-0501">Molybdenum cofactor biosynthesis</keyword>
<dbReference type="KEGG" id="ade:Adeh_2434"/>
<dbReference type="SUPFAM" id="SSF63867">
    <property type="entry name" value="MoeA C-terminal domain-like"/>
    <property type="match status" value="1"/>
</dbReference>
<evidence type="ECO:0000256" key="11">
    <source>
        <dbReference type="RuleBase" id="RU365090"/>
    </source>
</evidence>
<evidence type="ECO:0000313" key="13">
    <source>
        <dbReference type="EMBL" id="ABC82204.1"/>
    </source>
</evidence>
<dbReference type="Gene3D" id="3.90.105.10">
    <property type="entry name" value="Molybdopterin biosynthesis moea protein, domain 2"/>
    <property type="match status" value="1"/>
</dbReference>
<dbReference type="PANTHER" id="PTHR10192:SF5">
    <property type="entry name" value="GEPHYRIN"/>
    <property type="match status" value="1"/>
</dbReference>
<comment type="catalytic activity">
    <reaction evidence="10">
        <text>adenylyl-molybdopterin + molybdate = Mo-molybdopterin + AMP + H(+)</text>
        <dbReference type="Rhea" id="RHEA:35047"/>
        <dbReference type="ChEBI" id="CHEBI:15378"/>
        <dbReference type="ChEBI" id="CHEBI:36264"/>
        <dbReference type="ChEBI" id="CHEBI:62727"/>
        <dbReference type="ChEBI" id="CHEBI:71302"/>
        <dbReference type="ChEBI" id="CHEBI:456215"/>
        <dbReference type="EC" id="2.10.1.1"/>
    </reaction>
</comment>
<evidence type="ECO:0000259" key="12">
    <source>
        <dbReference type="SMART" id="SM00852"/>
    </source>
</evidence>
<dbReference type="FunFam" id="3.40.980.10:FF:000004">
    <property type="entry name" value="Molybdopterin molybdenumtransferase"/>
    <property type="match status" value="1"/>
</dbReference>
<dbReference type="SUPFAM" id="SSF63882">
    <property type="entry name" value="MoeA N-terminal region -like"/>
    <property type="match status" value="1"/>
</dbReference>
<evidence type="ECO:0000256" key="3">
    <source>
        <dbReference type="ARBA" id="ARBA00005046"/>
    </source>
</evidence>
<evidence type="ECO:0000256" key="5">
    <source>
        <dbReference type="ARBA" id="ARBA00022505"/>
    </source>
</evidence>
<gene>
    <name evidence="13" type="ordered locus">Adeh_2434</name>
</gene>
<keyword evidence="6 11" id="KW-0808">Transferase</keyword>
<dbReference type="InterPro" id="IPR008284">
    <property type="entry name" value="MoCF_biosynth_CS"/>
</dbReference>
<dbReference type="InterPro" id="IPR001453">
    <property type="entry name" value="MoaB/Mog_dom"/>
</dbReference>
<dbReference type="GO" id="GO:0061599">
    <property type="term" value="F:molybdopterin molybdotransferase activity"/>
    <property type="evidence" value="ECO:0007669"/>
    <property type="project" value="UniProtKB-UniRule"/>
</dbReference>
<accession>Q2IKM4</accession>
<evidence type="ECO:0000256" key="7">
    <source>
        <dbReference type="ARBA" id="ARBA00022723"/>
    </source>
</evidence>
<comment type="similarity">
    <text evidence="4 11">Belongs to the MoeA family.</text>
</comment>
<keyword evidence="8 11" id="KW-0460">Magnesium</keyword>
<dbReference type="Pfam" id="PF03454">
    <property type="entry name" value="MoeA_C"/>
    <property type="match status" value="1"/>
</dbReference>
<dbReference type="GO" id="GO:0005829">
    <property type="term" value="C:cytosol"/>
    <property type="evidence" value="ECO:0007669"/>
    <property type="project" value="TreeGrafter"/>
</dbReference>
<dbReference type="NCBIfam" id="TIGR00177">
    <property type="entry name" value="molyb_syn"/>
    <property type="match status" value="1"/>
</dbReference>
<dbReference type="InterPro" id="IPR005111">
    <property type="entry name" value="MoeA_C_domain_IV"/>
</dbReference>
<dbReference type="InterPro" id="IPR038987">
    <property type="entry name" value="MoeA-like"/>
</dbReference>
<dbReference type="STRING" id="290397.Adeh_2434"/>
<dbReference type="Proteomes" id="UP000001935">
    <property type="component" value="Chromosome"/>
</dbReference>
<keyword evidence="5 11" id="KW-0500">Molybdenum</keyword>
<dbReference type="RefSeq" id="WP_011421486.1">
    <property type="nucleotide sequence ID" value="NC_007760.1"/>
</dbReference>
<reference evidence="13 14" key="1">
    <citation type="submission" date="2006-01" db="EMBL/GenBank/DDBJ databases">
        <title>Complete sequence of Anaeromyxobacter dehalogenans 2CP-C.</title>
        <authorList>
            <consortium name="US DOE Joint Genome Institute"/>
            <person name="Copeland A."/>
            <person name="Lucas S."/>
            <person name="Lapidus A."/>
            <person name="Barry K."/>
            <person name="Detter J.C."/>
            <person name="Glavina T."/>
            <person name="Hammon N."/>
            <person name="Israni S."/>
            <person name="Pitluck S."/>
            <person name="Brettin T."/>
            <person name="Bruce D."/>
            <person name="Han C."/>
            <person name="Tapia R."/>
            <person name="Gilna P."/>
            <person name="Kiss H."/>
            <person name="Schmutz J."/>
            <person name="Larimer F."/>
            <person name="Land M."/>
            <person name="Kyrpides N."/>
            <person name="Anderson I."/>
            <person name="Sanford R.A."/>
            <person name="Ritalahti K.M."/>
            <person name="Thomas H.S."/>
            <person name="Kirby J.R."/>
            <person name="Zhulin I.B."/>
            <person name="Loeffler F.E."/>
            <person name="Richardson P."/>
        </authorList>
    </citation>
    <scope>NUCLEOTIDE SEQUENCE [LARGE SCALE GENOMIC DNA]</scope>
    <source>
        <strain evidence="13 14">2CP-C</strain>
    </source>
</reference>
<dbReference type="EC" id="2.10.1.1" evidence="11"/>
<dbReference type="GO" id="GO:0006777">
    <property type="term" value="P:Mo-molybdopterin cofactor biosynthetic process"/>
    <property type="evidence" value="ECO:0007669"/>
    <property type="project" value="UniProtKB-UniRule"/>
</dbReference>
<dbReference type="InterPro" id="IPR036688">
    <property type="entry name" value="MoeA_C_domain_IV_sf"/>
</dbReference>
<dbReference type="SUPFAM" id="SSF53218">
    <property type="entry name" value="Molybdenum cofactor biosynthesis proteins"/>
    <property type="match status" value="1"/>
</dbReference>
<evidence type="ECO:0000256" key="8">
    <source>
        <dbReference type="ARBA" id="ARBA00022842"/>
    </source>
</evidence>
<organism evidence="13 14">
    <name type="scientific">Anaeromyxobacter dehalogenans (strain 2CP-C)</name>
    <dbReference type="NCBI Taxonomy" id="290397"/>
    <lineage>
        <taxon>Bacteria</taxon>
        <taxon>Pseudomonadati</taxon>
        <taxon>Myxococcota</taxon>
        <taxon>Myxococcia</taxon>
        <taxon>Myxococcales</taxon>
        <taxon>Cystobacterineae</taxon>
        <taxon>Anaeromyxobacteraceae</taxon>
        <taxon>Anaeromyxobacter</taxon>
    </lineage>
</organism>
<dbReference type="GO" id="GO:0046872">
    <property type="term" value="F:metal ion binding"/>
    <property type="evidence" value="ECO:0007669"/>
    <property type="project" value="UniProtKB-UniRule"/>
</dbReference>
<dbReference type="InterPro" id="IPR036135">
    <property type="entry name" value="MoeA_linker/N_sf"/>
</dbReference>
<dbReference type="EMBL" id="CP000251">
    <property type="protein sequence ID" value="ABC82204.1"/>
    <property type="molecule type" value="Genomic_DNA"/>
</dbReference>
<dbReference type="Pfam" id="PF03453">
    <property type="entry name" value="MoeA_N"/>
    <property type="match status" value="1"/>
</dbReference>
<comment type="function">
    <text evidence="2 11">Catalyzes the insertion of molybdate into adenylated molybdopterin with the concomitant release of AMP.</text>
</comment>
<comment type="cofactor">
    <cofactor evidence="1 11">
        <name>Mg(2+)</name>
        <dbReference type="ChEBI" id="CHEBI:18420"/>
    </cofactor>
</comment>
<dbReference type="CDD" id="cd00887">
    <property type="entry name" value="MoeA"/>
    <property type="match status" value="1"/>
</dbReference>
<dbReference type="InterPro" id="IPR005110">
    <property type="entry name" value="MoeA_linker/N"/>
</dbReference>
<evidence type="ECO:0000313" key="14">
    <source>
        <dbReference type="Proteomes" id="UP000001935"/>
    </source>
</evidence>
<dbReference type="NCBIfam" id="NF045515">
    <property type="entry name" value="Glp_gephyrin"/>
    <property type="match status" value="1"/>
</dbReference>